<organism evidence="9 10">
    <name type="scientific">Geothrix rubra</name>
    <dbReference type="NCBI Taxonomy" id="2927977"/>
    <lineage>
        <taxon>Bacteria</taxon>
        <taxon>Pseudomonadati</taxon>
        <taxon>Acidobacteriota</taxon>
        <taxon>Holophagae</taxon>
        <taxon>Holophagales</taxon>
        <taxon>Holophagaceae</taxon>
        <taxon>Geothrix</taxon>
    </lineage>
</organism>
<keyword evidence="3" id="KW-1003">Cell membrane</keyword>
<dbReference type="Proteomes" id="UP001165089">
    <property type="component" value="Unassembled WGS sequence"/>
</dbReference>
<reference evidence="9 10" key="1">
    <citation type="journal article" date="2023" name="Antonie Van Leeuwenhoek">
        <title>Mesoterricola silvestris gen. nov., sp. nov., Mesoterricola sediminis sp. nov., Geothrix oryzae sp. nov., Geothrix edaphica sp. nov., Geothrix rubra sp. nov., and Geothrix limicola sp. nov., six novel members of Acidobacteriota isolated from soils.</title>
        <authorList>
            <person name="Itoh H."/>
            <person name="Sugisawa Y."/>
            <person name="Mise K."/>
            <person name="Xu Z."/>
            <person name="Kuniyasu M."/>
            <person name="Ushijima N."/>
            <person name="Kawano K."/>
            <person name="Kobayashi E."/>
            <person name="Shiratori Y."/>
            <person name="Masuda Y."/>
            <person name="Senoo K."/>
        </authorList>
    </citation>
    <scope>NUCLEOTIDE SEQUENCE [LARGE SCALE GENOMIC DNA]</scope>
    <source>
        <strain evidence="9 10">Red803</strain>
    </source>
</reference>
<evidence type="ECO:0000256" key="8">
    <source>
        <dbReference type="SAM" id="Phobius"/>
    </source>
</evidence>
<name>A0ABQ5Q1K6_9BACT</name>
<dbReference type="Pfam" id="PF02472">
    <property type="entry name" value="ExbD"/>
    <property type="match status" value="1"/>
</dbReference>
<evidence type="ECO:0000313" key="9">
    <source>
        <dbReference type="EMBL" id="GLH68532.1"/>
    </source>
</evidence>
<feature type="transmembrane region" description="Helical" evidence="8">
    <location>
        <begin position="20"/>
        <end position="38"/>
    </location>
</feature>
<dbReference type="Gene3D" id="3.30.420.270">
    <property type="match status" value="1"/>
</dbReference>
<sequence>MDAGGPKGKQKSDINVTPLIDIVLVLLIVFIVMVPGLAKAMKVVVPQVIQTTTPPKPDPNNPPVVISIDKDGKLMLQADPIDADGIKQKLPDIVMLQPLGYRKIFLKIDEDVKFQNAVDALDAIRVASDTAKKKSLEQADKFQGQDGGDVKVAVSILKRPAAATAAPTNG</sequence>
<keyword evidence="4 7" id="KW-0812">Transmembrane</keyword>
<dbReference type="EMBL" id="BSDD01000001">
    <property type="protein sequence ID" value="GLH68532.1"/>
    <property type="molecule type" value="Genomic_DNA"/>
</dbReference>
<evidence type="ECO:0000256" key="4">
    <source>
        <dbReference type="ARBA" id="ARBA00022692"/>
    </source>
</evidence>
<accession>A0ABQ5Q1K6</accession>
<evidence type="ECO:0000256" key="3">
    <source>
        <dbReference type="ARBA" id="ARBA00022475"/>
    </source>
</evidence>
<keyword evidence="5 8" id="KW-1133">Transmembrane helix</keyword>
<dbReference type="RefSeq" id="WP_285722020.1">
    <property type="nucleotide sequence ID" value="NZ_BSDD01000001.1"/>
</dbReference>
<evidence type="ECO:0000256" key="2">
    <source>
        <dbReference type="ARBA" id="ARBA00005811"/>
    </source>
</evidence>
<evidence type="ECO:0000256" key="5">
    <source>
        <dbReference type="ARBA" id="ARBA00022989"/>
    </source>
</evidence>
<comment type="caution">
    <text evidence="9">The sequence shown here is derived from an EMBL/GenBank/DDBJ whole genome shotgun (WGS) entry which is preliminary data.</text>
</comment>
<keyword evidence="7" id="KW-0813">Transport</keyword>
<comment type="similarity">
    <text evidence="2 7">Belongs to the ExbD/TolR family.</text>
</comment>
<proteinExistence type="inferred from homology"/>
<comment type="subcellular location">
    <subcellularLocation>
        <location evidence="1">Cell membrane</location>
        <topology evidence="1">Single-pass membrane protein</topology>
    </subcellularLocation>
    <subcellularLocation>
        <location evidence="7">Cell membrane</location>
        <topology evidence="7">Single-pass type II membrane protein</topology>
    </subcellularLocation>
</comment>
<dbReference type="PANTHER" id="PTHR30558">
    <property type="entry name" value="EXBD MEMBRANE COMPONENT OF PMF-DRIVEN MACROMOLECULE IMPORT SYSTEM"/>
    <property type="match status" value="1"/>
</dbReference>
<evidence type="ECO:0000313" key="10">
    <source>
        <dbReference type="Proteomes" id="UP001165089"/>
    </source>
</evidence>
<keyword evidence="7" id="KW-0653">Protein transport</keyword>
<gene>
    <name evidence="9" type="ORF">GETHPA_00650</name>
</gene>
<protein>
    <recommendedName>
        <fullName evidence="11">Biopolymer transporter ExbD</fullName>
    </recommendedName>
</protein>
<evidence type="ECO:0008006" key="11">
    <source>
        <dbReference type="Google" id="ProtNLM"/>
    </source>
</evidence>
<keyword evidence="6 8" id="KW-0472">Membrane</keyword>
<evidence type="ECO:0000256" key="1">
    <source>
        <dbReference type="ARBA" id="ARBA00004162"/>
    </source>
</evidence>
<dbReference type="InterPro" id="IPR003400">
    <property type="entry name" value="ExbD"/>
</dbReference>
<keyword evidence="10" id="KW-1185">Reference proteome</keyword>
<evidence type="ECO:0000256" key="7">
    <source>
        <dbReference type="RuleBase" id="RU003879"/>
    </source>
</evidence>
<evidence type="ECO:0000256" key="6">
    <source>
        <dbReference type="ARBA" id="ARBA00023136"/>
    </source>
</evidence>